<dbReference type="EMBL" id="CAJHNH020000298">
    <property type="protein sequence ID" value="CAG5116758.1"/>
    <property type="molecule type" value="Genomic_DNA"/>
</dbReference>
<organism evidence="3 4">
    <name type="scientific">Candidula unifasciata</name>
    <dbReference type="NCBI Taxonomy" id="100452"/>
    <lineage>
        <taxon>Eukaryota</taxon>
        <taxon>Metazoa</taxon>
        <taxon>Spiralia</taxon>
        <taxon>Lophotrochozoa</taxon>
        <taxon>Mollusca</taxon>
        <taxon>Gastropoda</taxon>
        <taxon>Heterobranchia</taxon>
        <taxon>Euthyneura</taxon>
        <taxon>Panpulmonata</taxon>
        <taxon>Eupulmonata</taxon>
        <taxon>Stylommatophora</taxon>
        <taxon>Helicina</taxon>
        <taxon>Helicoidea</taxon>
        <taxon>Geomitridae</taxon>
        <taxon>Candidula</taxon>
    </lineage>
</organism>
<name>A0A8S3YK25_9EUPU</name>
<proteinExistence type="predicted"/>
<sequence>MFSRHLLLLIVACVWASDPVIKSPAGTFLGSTLTAKNGQVYNAFRGIPFAKPPVKDLRFQPPVAIDDI</sequence>
<dbReference type="InterPro" id="IPR050309">
    <property type="entry name" value="Type-B_Carboxylest/Lipase"/>
</dbReference>
<evidence type="ECO:0000256" key="1">
    <source>
        <dbReference type="SAM" id="SignalP"/>
    </source>
</evidence>
<feature type="domain" description="Carboxylesterase type B" evidence="2">
    <location>
        <begin position="18"/>
        <end position="64"/>
    </location>
</feature>
<dbReference type="PANTHER" id="PTHR11559">
    <property type="entry name" value="CARBOXYLESTERASE"/>
    <property type="match status" value="1"/>
</dbReference>
<feature type="signal peptide" evidence="1">
    <location>
        <begin position="1"/>
        <end position="16"/>
    </location>
</feature>
<dbReference type="Gene3D" id="3.40.50.1820">
    <property type="entry name" value="alpha/beta hydrolase"/>
    <property type="match status" value="1"/>
</dbReference>
<dbReference type="OrthoDB" id="6160499at2759"/>
<feature type="chain" id="PRO_5035943863" description="Carboxylesterase type B domain-containing protein" evidence="1">
    <location>
        <begin position="17"/>
        <end position="68"/>
    </location>
</feature>
<evidence type="ECO:0000313" key="4">
    <source>
        <dbReference type="Proteomes" id="UP000678393"/>
    </source>
</evidence>
<dbReference type="SUPFAM" id="SSF53474">
    <property type="entry name" value="alpha/beta-Hydrolases"/>
    <property type="match status" value="1"/>
</dbReference>
<keyword evidence="4" id="KW-1185">Reference proteome</keyword>
<accession>A0A8S3YK25</accession>
<comment type="caution">
    <text evidence="3">The sequence shown here is derived from an EMBL/GenBank/DDBJ whole genome shotgun (WGS) entry which is preliminary data.</text>
</comment>
<keyword evidence="1" id="KW-0732">Signal</keyword>
<dbReference type="Proteomes" id="UP000678393">
    <property type="component" value="Unassembled WGS sequence"/>
</dbReference>
<feature type="non-terminal residue" evidence="3">
    <location>
        <position position="68"/>
    </location>
</feature>
<protein>
    <recommendedName>
        <fullName evidence="2">Carboxylesterase type B domain-containing protein</fullName>
    </recommendedName>
</protein>
<evidence type="ECO:0000259" key="2">
    <source>
        <dbReference type="Pfam" id="PF00135"/>
    </source>
</evidence>
<gene>
    <name evidence="3" type="ORF">CUNI_LOCUS2316</name>
</gene>
<evidence type="ECO:0000313" key="3">
    <source>
        <dbReference type="EMBL" id="CAG5116758.1"/>
    </source>
</evidence>
<dbReference type="InterPro" id="IPR002018">
    <property type="entry name" value="CarbesteraseB"/>
</dbReference>
<reference evidence="3" key="1">
    <citation type="submission" date="2021-04" db="EMBL/GenBank/DDBJ databases">
        <authorList>
            <consortium name="Molecular Ecology Group"/>
        </authorList>
    </citation>
    <scope>NUCLEOTIDE SEQUENCE</scope>
</reference>
<dbReference type="InterPro" id="IPR029058">
    <property type="entry name" value="AB_hydrolase_fold"/>
</dbReference>
<dbReference type="Pfam" id="PF00135">
    <property type="entry name" value="COesterase"/>
    <property type="match status" value="1"/>
</dbReference>
<dbReference type="AlphaFoldDB" id="A0A8S3YK25"/>